<proteinExistence type="predicted"/>
<reference evidence="2 3" key="1">
    <citation type="submission" date="2017-01" db="EMBL/GenBank/DDBJ databases">
        <title>First insights into the biology of 'candidatus Vampirococcus archaeovorus'.</title>
        <authorList>
            <person name="Kizina J."/>
            <person name="Jordan S."/>
            <person name="Stueber K."/>
            <person name="Reinhardt R."/>
            <person name="Harder J."/>
        </authorList>
    </citation>
    <scope>NUCLEOTIDE SEQUENCE [LARGE SCALE GENOMIC DNA]</scope>
    <source>
        <strain evidence="2 3">LiM</strain>
    </source>
</reference>
<dbReference type="Gene3D" id="2.40.10.220">
    <property type="entry name" value="predicted glycosyltransferase like domains"/>
    <property type="match status" value="1"/>
</dbReference>
<keyword evidence="3" id="KW-1185">Reference proteome</keyword>
<gene>
    <name evidence="2" type="ORF">BU251_01825</name>
</gene>
<feature type="domain" description="PilZ" evidence="1">
    <location>
        <begin position="3"/>
        <end position="117"/>
    </location>
</feature>
<dbReference type="Proteomes" id="UP000287243">
    <property type="component" value="Chromosome"/>
</dbReference>
<dbReference type="GO" id="GO:0035438">
    <property type="term" value="F:cyclic-di-GMP binding"/>
    <property type="evidence" value="ECO:0007669"/>
    <property type="project" value="InterPro"/>
</dbReference>
<dbReference type="Pfam" id="PF07238">
    <property type="entry name" value="PilZ"/>
    <property type="match status" value="1"/>
</dbReference>
<dbReference type="InterPro" id="IPR009875">
    <property type="entry name" value="PilZ_domain"/>
</dbReference>
<evidence type="ECO:0000259" key="1">
    <source>
        <dbReference type="Pfam" id="PF07238"/>
    </source>
</evidence>
<evidence type="ECO:0000313" key="3">
    <source>
        <dbReference type="Proteomes" id="UP000287243"/>
    </source>
</evidence>
<evidence type="ECO:0000313" key="2">
    <source>
        <dbReference type="EMBL" id="QAT16553.1"/>
    </source>
</evidence>
<accession>A0A410P340</accession>
<dbReference type="AlphaFoldDB" id="A0A410P340"/>
<protein>
    <recommendedName>
        <fullName evidence="1">PilZ domain-containing protein</fullName>
    </recommendedName>
</protein>
<organism evidence="2 3">
    <name type="scientific">Velamenicoccus archaeovorus</name>
    <dbReference type="NCBI Taxonomy" id="1930593"/>
    <lineage>
        <taxon>Bacteria</taxon>
        <taxon>Pseudomonadati</taxon>
        <taxon>Candidatus Omnitrophota</taxon>
        <taxon>Candidatus Velamenicoccus</taxon>
    </lineage>
</organism>
<dbReference type="EMBL" id="CP019384">
    <property type="protein sequence ID" value="QAT16553.1"/>
    <property type="molecule type" value="Genomic_DNA"/>
</dbReference>
<dbReference type="KEGG" id="vai:BU251_01825"/>
<sequence>MEERRGYVRVGLDVMVRWRTQAESSAGRPQKKAQSRNISVVGICLILREPVGIDETLELEFTLPGGSLIQGRGRVIWLGKIDAGKDKHAAGTGAFNAAGIKFLDISEADKKEIADFIIHRLSRGQQPLHENEE</sequence>
<dbReference type="RefSeq" id="WP_128699192.1">
    <property type="nucleotide sequence ID" value="NZ_CP019384.1"/>
</dbReference>
<dbReference type="SUPFAM" id="SSF141371">
    <property type="entry name" value="PilZ domain-like"/>
    <property type="match status" value="1"/>
</dbReference>
<name>A0A410P340_VELA1</name>